<protein>
    <submittedName>
        <fullName evidence="2">Uncharacterized protein</fullName>
    </submittedName>
</protein>
<feature type="coiled-coil region" evidence="1">
    <location>
        <begin position="306"/>
        <end position="726"/>
    </location>
</feature>
<evidence type="ECO:0000313" key="2">
    <source>
        <dbReference type="EMBL" id="KAK9423689.1"/>
    </source>
</evidence>
<proteinExistence type="predicted"/>
<reference evidence="2 3" key="1">
    <citation type="journal article" date="2024" name="J. Plant Pathol.">
        <title>Sequence and assembly of the genome of Seiridium unicorne, isolate CBS 538.82, causal agent of cypress canker disease.</title>
        <authorList>
            <person name="Scali E."/>
            <person name="Rocca G.D."/>
            <person name="Danti R."/>
            <person name="Garbelotto M."/>
            <person name="Barberini S."/>
            <person name="Baroncelli R."/>
            <person name="Emiliani G."/>
        </authorList>
    </citation>
    <scope>NUCLEOTIDE SEQUENCE [LARGE SCALE GENOMIC DNA]</scope>
    <source>
        <strain evidence="2 3">BM-138-508</strain>
    </source>
</reference>
<evidence type="ECO:0000256" key="1">
    <source>
        <dbReference type="SAM" id="Coils"/>
    </source>
</evidence>
<sequence>MSFLTKFAQPDPDFDPTDKRVLDALYGPIGPNGKRTPSILPFINGQWLLVNRQACSKKETVDSKCCIVVDPKGQRAKSVQERIDEKLKDYEDLSGQPPSEEEAKRITEMQIKCSGWLEGLKIDLEGKDQVPIEHFNRLAKESEDITEFFARDRVRMDALHEKECMERDDKINAANEEIKRLQDKENADLDDARKQIQELQNQIQKLGKGKEKYEEADKQIQVLQDRLQELQKEKEKYWSVDDDIQALTTQVEELEKMEQKLEKEKNKNKILEQGTKDNNERINELQALLGRLKLETEECNTVKETNSKLNSTIKGLQDQLDQLKLESEEHRDSKEKKSNLRDCDDLEAENIVLREQVEPLKNQISQLEKQNAEDDKNNQQKAEDLQEELAKLKVEKAGEKASFERQVKDLKDRYEAAQKAIGQISTTERGTDKDKLVEEYANEEIRKLRELLDKAEADRAASEAITNKRRDDLMDKYNAFERQFREERAEVKAQKKTNTTLKDSLRQAELKLEIEQRRQDVGLRAEIDRLEHELQESQDMNKKLAKSQINFDNKSRDLEKEFENKTRDLKRKITQKEAELLDDYKKKIHNLEEEIKQKKAKLEADTATTHAAATRFEQRREEVNEKLKENEKELAKLKQDLDDCQNQHKTTTQAEVDKLKDRLRQCQEEKATGAATQAKVDEDEFKKLKEDLESCQQHRTATQAKIDQLKDQLNRCQAEKIAAAAKQPIADDEAEKIIREKDEEIKLLQKLLDTCSTMKVKNLQNEIDLFEAHRKSIQDDIDEMTGHFKQQPRQYPDGVAVDIDCIEHREKQIKLVSEAKQVVQAVKERLQELTAEAETHECCPDDTSSTASN</sequence>
<comment type="caution">
    <text evidence="2">The sequence shown here is derived from an EMBL/GenBank/DDBJ whole genome shotgun (WGS) entry which is preliminary data.</text>
</comment>
<keyword evidence="1" id="KW-0175">Coiled coil</keyword>
<name>A0ABR2VAX7_9PEZI</name>
<accession>A0ABR2VAX7</accession>
<gene>
    <name evidence="2" type="ORF">SUNI508_13953</name>
</gene>
<evidence type="ECO:0000313" key="3">
    <source>
        <dbReference type="Proteomes" id="UP001408356"/>
    </source>
</evidence>
<dbReference type="Proteomes" id="UP001408356">
    <property type="component" value="Unassembled WGS sequence"/>
</dbReference>
<feature type="coiled-coil region" evidence="1">
    <location>
        <begin position="164"/>
        <end position="274"/>
    </location>
</feature>
<organism evidence="2 3">
    <name type="scientific">Seiridium unicorne</name>
    <dbReference type="NCBI Taxonomy" id="138068"/>
    <lineage>
        <taxon>Eukaryota</taxon>
        <taxon>Fungi</taxon>
        <taxon>Dikarya</taxon>
        <taxon>Ascomycota</taxon>
        <taxon>Pezizomycotina</taxon>
        <taxon>Sordariomycetes</taxon>
        <taxon>Xylariomycetidae</taxon>
        <taxon>Amphisphaeriales</taxon>
        <taxon>Sporocadaceae</taxon>
        <taxon>Seiridium</taxon>
    </lineage>
</organism>
<dbReference type="EMBL" id="JARVKF010000064">
    <property type="protein sequence ID" value="KAK9423689.1"/>
    <property type="molecule type" value="Genomic_DNA"/>
</dbReference>
<keyword evidence="3" id="KW-1185">Reference proteome</keyword>
<feature type="coiled-coil region" evidence="1">
    <location>
        <begin position="816"/>
        <end position="843"/>
    </location>
</feature>